<comment type="subunit">
    <text evidence="5">Monomer.</text>
</comment>
<reference evidence="22" key="1">
    <citation type="submission" date="2009-10" db="EMBL/GenBank/DDBJ databases">
        <title>The complete chromosome of Gordonia bronchialis DSM 43247.</title>
        <authorList>
            <consortium name="US DOE Joint Genome Institute (JGI-PGF)"/>
            <person name="Lucas S."/>
            <person name="Copeland A."/>
            <person name="Lapidus A."/>
            <person name="Glavina del Rio T."/>
            <person name="Dalin E."/>
            <person name="Tice H."/>
            <person name="Bruce D."/>
            <person name="Goodwin L."/>
            <person name="Pitluck S."/>
            <person name="Kyrpides N."/>
            <person name="Mavromatis K."/>
            <person name="Ivanova N."/>
            <person name="Ovchinnikova G."/>
            <person name="Saunders E."/>
            <person name="Brettin T."/>
            <person name="Detter J.C."/>
            <person name="Han C."/>
            <person name="Larimer F."/>
            <person name="Land M."/>
            <person name="Hauser L."/>
            <person name="Markowitz V."/>
            <person name="Cheng J.-F."/>
            <person name="Hugenholtz P."/>
            <person name="Woyke T."/>
            <person name="Wu D."/>
            <person name="Jando M."/>
            <person name="Schneider S."/>
            <person name="Goeker M."/>
            <person name="Klenk H.-P."/>
            <person name="Eisen J.A."/>
        </authorList>
    </citation>
    <scope>NUCLEOTIDE SEQUENCE [LARGE SCALE GENOMIC DNA]</scope>
    <source>
        <strain evidence="22">ATCC 25592 / DSM 43247 / BCRC 13721 / JCM 3198 / KCTC 3076 / NBRC 16047 / NCTC 10667</strain>
    </source>
</reference>
<dbReference type="OrthoDB" id="9809356at2"/>
<proteinExistence type="inferred from homology"/>
<dbReference type="InterPro" id="IPR018109">
    <property type="entry name" value="Folylpolyglutamate_synth_CS"/>
</dbReference>
<dbReference type="PANTHER" id="PTHR11136">
    <property type="entry name" value="FOLYLPOLYGLUTAMATE SYNTHASE-RELATED"/>
    <property type="match status" value="1"/>
</dbReference>
<evidence type="ECO:0000256" key="16">
    <source>
        <dbReference type="ARBA" id="ARBA00047493"/>
    </source>
</evidence>
<dbReference type="InterPro" id="IPR004101">
    <property type="entry name" value="Mur_ligase_C"/>
</dbReference>
<dbReference type="GO" id="GO:0046872">
    <property type="term" value="F:metal ion binding"/>
    <property type="evidence" value="ECO:0007669"/>
    <property type="project" value="UniProtKB-KW"/>
</dbReference>
<sequence>MSDETESGWPEEDPAISGDPLGLSALFDDEEGSAEDKVVADVPTADSVEDLAELAEVEADLDTRWPETKIEPSLTRISTLMDLLGSPQHGYPVIHVAGTNGKTSVTRMIDALLVALHRRTGRITSPHLQRVTERISLDGKPIPARTYVDTYRELEPYITMVDDSSTAAGGPRMSKFEVLTAMAYAVFAEAPVDVAVVETGMGGRWDATNVVDSAVAVITPIAMDHADYLGDTLTAIAGEKAGIIKAADPDALVPVDPITVIAPQDPEVMDVLLRATVDAGTVVARAGSEFTVLESVTAVGGQMLTLRGLGGVYDEVFLPLHGAHQAGNAALALAAVEAFFGAGAQRQLDIDAVRAGFAEAASPGRLERLRSAPTVFADAAHNPHGATALAQALVEEFDFRRLVGVVGVLGDKDARGLLEALEPVFDVVVLTNNGSPRALDTSTLADYATEIFGEERVVVKPFLPDAVEAAIALAEEVDGEPVSGAGVVITGSVVTAGAARTLFGKEPR</sequence>
<comment type="similarity">
    <text evidence="4">Belongs to the folylpolyglutamate synthase family.</text>
</comment>
<feature type="domain" description="Mur ligase C-terminal" evidence="19">
    <location>
        <begin position="364"/>
        <end position="484"/>
    </location>
</feature>
<comment type="pathway">
    <text evidence="3">Cofactor biosynthesis; tetrahydrofolylpolyglutamate biosynthesis.</text>
</comment>
<dbReference type="AlphaFoldDB" id="D0LAJ3"/>
<evidence type="ECO:0000256" key="18">
    <source>
        <dbReference type="SAM" id="MobiDB-lite"/>
    </source>
</evidence>
<evidence type="ECO:0000256" key="14">
    <source>
        <dbReference type="ARBA" id="ARBA00022909"/>
    </source>
</evidence>
<dbReference type="HOGENOM" id="CLU_015869_1_2_11"/>
<evidence type="ECO:0000256" key="11">
    <source>
        <dbReference type="ARBA" id="ARBA00022741"/>
    </source>
</evidence>
<keyword evidence="13" id="KW-0460">Magnesium</keyword>
<comment type="catalytic activity">
    <reaction evidence="17">
        <text>7,8-dihydropteroate + L-glutamate + ATP = 7,8-dihydrofolate + ADP + phosphate + H(+)</text>
        <dbReference type="Rhea" id="RHEA:23584"/>
        <dbReference type="ChEBI" id="CHEBI:15378"/>
        <dbReference type="ChEBI" id="CHEBI:17839"/>
        <dbReference type="ChEBI" id="CHEBI:29985"/>
        <dbReference type="ChEBI" id="CHEBI:30616"/>
        <dbReference type="ChEBI" id="CHEBI:43474"/>
        <dbReference type="ChEBI" id="CHEBI:57451"/>
        <dbReference type="ChEBI" id="CHEBI:456216"/>
        <dbReference type="EC" id="6.3.2.12"/>
    </reaction>
</comment>
<keyword evidence="22" id="KW-1185">Reference proteome</keyword>
<dbReference type="InterPro" id="IPR001645">
    <property type="entry name" value="Folylpolyglutamate_synth"/>
</dbReference>
<evidence type="ECO:0000256" key="10">
    <source>
        <dbReference type="ARBA" id="ARBA00022723"/>
    </source>
</evidence>
<dbReference type="EC" id="6.3.2.17" evidence="7"/>
<dbReference type="PROSITE" id="PS01012">
    <property type="entry name" value="FOLYLPOLYGLU_SYNT_2"/>
    <property type="match status" value="1"/>
</dbReference>
<dbReference type="EMBL" id="CP001802">
    <property type="protein sequence ID" value="ACY21306.1"/>
    <property type="molecule type" value="Genomic_DNA"/>
</dbReference>
<dbReference type="FunFam" id="3.40.1190.10:FF:000004">
    <property type="entry name" value="Dihydrofolate synthase/folylpolyglutamate synthase"/>
    <property type="match status" value="1"/>
</dbReference>
<reference evidence="21 22" key="2">
    <citation type="journal article" date="2010" name="Stand. Genomic Sci.">
        <title>Complete genome sequence of Gordonia bronchialis type strain (3410).</title>
        <authorList>
            <person name="Ivanova N."/>
            <person name="Sikorski J."/>
            <person name="Jando M."/>
            <person name="Lapidus A."/>
            <person name="Nolan M."/>
            <person name="Lucas S."/>
            <person name="Del Rio T.G."/>
            <person name="Tice H."/>
            <person name="Copeland A."/>
            <person name="Cheng J.F."/>
            <person name="Chen F."/>
            <person name="Bruce D."/>
            <person name="Goodwin L."/>
            <person name="Pitluck S."/>
            <person name="Mavromatis K."/>
            <person name="Ovchinnikova G."/>
            <person name="Pati A."/>
            <person name="Chen A."/>
            <person name="Palaniappan K."/>
            <person name="Land M."/>
            <person name="Hauser L."/>
            <person name="Chang Y.J."/>
            <person name="Jeffries C.D."/>
            <person name="Chain P."/>
            <person name="Saunders E."/>
            <person name="Han C."/>
            <person name="Detter J.C."/>
            <person name="Brettin T."/>
            <person name="Rohde M."/>
            <person name="Goker M."/>
            <person name="Bristow J."/>
            <person name="Eisen J.A."/>
            <person name="Markowitz V."/>
            <person name="Hugenholtz P."/>
            <person name="Klenk H.P."/>
            <person name="Kyrpides N.C."/>
        </authorList>
    </citation>
    <scope>NUCLEOTIDE SEQUENCE [LARGE SCALE GENOMIC DNA]</scope>
    <source>
        <strain evidence="22">ATCC 25592 / DSM 43247 / BCRC 13721 / JCM 3198 / KCTC 3076 / NBRC 16047 / NCTC 10667</strain>
    </source>
</reference>
<evidence type="ECO:0000256" key="4">
    <source>
        <dbReference type="ARBA" id="ARBA00008276"/>
    </source>
</evidence>
<evidence type="ECO:0000256" key="8">
    <source>
        <dbReference type="ARBA" id="ARBA00019357"/>
    </source>
</evidence>
<dbReference type="Gene3D" id="3.40.1190.10">
    <property type="entry name" value="Mur-like, catalytic domain"/>
    <property type="match status" value="1"/>
</dbReference>
<evidence type="ECO:0000256" key="9">
    <source>
        <dbReference type="ARBA" id="ARBA00022598"/>
    </source>
</evidence>
<dbReference type="PANTHER" id="PTHR11136:SF0">
    <property type="entry name" value="DIHYDROFOLATE SYNTHETASE-RELATED"/>
    <property type="match status" value="1"/>
</dbReference>
<dbReference type="GO" id="GO:0046656">
    <property type="term" value="P:folic acid biosynthetic process"/>
    <property type="evidence" value="ECO:0007669"/>
    <property type="project" value="UniProtKB-KW"/>
</dbReference>
<comment type="pathway">
    <text evidence="2">Cofactor biosynthesis; tetrahydrofolate biosynthesis; 7,8-dihydrofolate from 2-amino-4-hydroxy-6-hydroxymethyl-7,8-dihydropteridine diphosphate and 4-aminobenzoate: step 2/2.</text>
</comment>
<keyword evidence="10" id="KW-0479">Metal-binding</keyword>
<dbReference type="Pfam" id="PF02875">
    <property type="entry name" value="Mur_ligase_C"/>
    <property type="match status" value="1"/>
</dbReference>
<dbReference type="EC" id="6.3.2.12" evidence="6"/>
<protein>
    <recommendedName>
        <fullName evidence="8">Dihydrofolate synthase/folylpolyglutamate synthase</fullName>
        <ecNumber evidence="6">6.3.2.12</ecNumber>
        <ecNumber evidence="7">6.3.2.17</ecNumber>
    </recommendedName>
    <alternativeName>
        <fullName evidence="15">Tetrahydrofolylpolyglutamate synthase</fullName>
    </alternativeName>
</protein>
<evidence type="ECO:0000256" key="6">
    <source>
        <dbReference type="ARBA" id="ARBA00013023"/>
    </source>
</evidence>
<evidence type="ECO:0000256" key="7">
    <source>
        <dbReference type="ARBA" id="ARBA00013025"/>
    </source>
</evidence>
<dbReference type="SUPFAM" id="SSF53244">
    <property type="entry name" value="MurD-like peptide ligases, peptide-binding domain"/>
    <property type="match status" value="1"/>
</dbReference>
<evidence type="ECO:0000259" key="19">
    <source>
        <dbReference type="Pfam" id="PF02875"/>
    </source>
</evidence>
<evidence type="ECO:0000256" key="15">
    <source>
        <dbReference type="ARBA" id="ARBA00030592"/>
    </source>
</evidence>
<dbReference type="SUPFAM" id="SSF53623">
    <property type="entry name" value="MurD-like peptide ligases, catalytic domain"/>
    <property type="match status" value="1"/>
</dbReference>
<keyword evidence="14" id="KW-0289">Folate biosynthesis</keyword>
<comment type="catalytic activity">
    <reaction evidence="16">
        <text>(6S)-5,6,7,8-tetrahydrofolyl-(gamma-L-Glu)(n) + L-glutamate + ATP = (6S)-5,6,7,8-tetrahydrofolyl-(gamma-L-Glu)(n+1) + ADP + phosphate + H(+)</text>
        <dbReference type="Rhea" id="RHEA:10580"/>
        <dbReference type="Rhea" id="RHEA-COMP:14738"/>
        <dbReference type="Rhea" id="RHEA-COMP:14740"/>
        <dbReference type="ChEBI" id="CHEBI:15378"/>
        <dbReference type="ChEBI" id="CHEBI:29985"/>
        <dbReference type="ChEBI" id="CHEBI:30616"/>
        <dbReference type="ChEBI" id="CHEBI:43474"/>
        <dbReference type="ChEBI" id="CHEBI:141005"/>
        <dbReference type="ChEBI" id="CHEBI:456216"/>
        <dbReference type="EC" id="6.3.2.17"/>
    </reaction>
</comment>
<evidence type="ECO:0000313" key="21">
    <source>
        <dbReference type="EMBL" id="ACY21306.1"/>
    </source>
</evidence>
<dbReference type="InterPro" id="IPR013221">
    <property type="entry name" value="Mur_ligase_cen"/>
</dbReference>
<accession>D0LAJ3</accession>
<dbReference type="Pfam" id="PF08245">
    <property type="entry name" value="Mur_ligase_M"/>
    <property type="match status" value="1"/>
</dbReference>
<dbReference type="NCBIfam" id="TIGR01499">
    <property type="entry name" value="folC"/>
    <property type="match status" value="1"/>
</dbReference>
<organism evidence="21 22">
    <name type="scientific">Gordonia bronchialis (strain ATCC 25592 / DSM 43247 / BCRC 13721 / JCM 3198 / KCTC 3076 / NBRC 16047 / NCTC 10667)</name>
    <name type="common">Rhodococcus bronchialis</name>
    <dbReference type="NCBI Taxonomy" id="526226"/>
    <lineage>
        <taxon>Bacteria</taxon>
        <taxon>Bacillati</taxon>
        <taxon>Actinomycetota</taxon>
        <taxon>Actinomycetes</taxon>
        <taxon>Mycobacteriales</taxon>
        <taxon>Gordoniaceae</taxon>
        <taxon>Gordonia</taxon>
    </lineage>
</organism>
<dbReference type="RefSeq" id="WP_012833864.1">
    <property type="nucleotide sequence ID" value="NC_013441.1"/>
</dbReference>
<dbReference type="eggNOG" id="COG0285">
    <property type="taxonomic scope" value="Bacteria"/>
</dbReference>
<keyword evidence="12" id="KW-0067">ATP-binding</keyword>
<dbReference type="NCBIfam" id="NF047860">
    <property type="entry name" value="Tet-DihydfolSynFolCMyb"/>
    <property type="match status" value="1"/>
</dbReference>
<gene>
    <name evidence="21" type="ordered locus">Gbro_2054</name>
</gene>
<evidence type="ECO:0000259" key="20">
    <source>
        <dbReference type="Pfam" id="PF08245"/>
    </source>
</evidence>
<evidence type="ECO:0000313" key="22">
    <source>
        <dbReference type="Proteomes" id="UP000001219"/>
    </source>
</evidence>
<evidence type="ECO:0000256" key="3">
    <source>
        <dbReference type="ARBA" id="ARBA00005150"/>
    </source>
</evidence>
<dbReference type="InterPro" id="IPR036565">
    <property type="entry name" value="Mur-like_cat_sf"/>
</dbReference>
<evidence type="ECO:0000256" key="12">
    <source>
        <dbReference type="ARBA" id="ARBA00022840"/>
    </source>
</evidence>
<comment type="cofactor">
    <cofactor evidence="1">
        <name>Mg(2+)</name>
        <dbReference type="ChEBI" id="CHEBI:18420"/>
    </cofactor>
</comment>
<dbReference type="GO" id="GO:0004326">
    <property type="term" value="F:tetrahydrofolylpolyglutamate synthase activity"/>
    <property type="evidence" value="ECO:0007669"/>
    <property type="project" value="UniProtKB-EC"/>
</dbReference>
<name>D0LAJ3_GORB4</name>
<keyword evidence="9" id="KW-0436">Ligase</keyword>
<dbReference type="GO" id="GO:0005524">
    <property type="term" value="F:ATP binding"/>
    <property type="evidence" value="ECO:0007669"/>
    <property type="project" value="UniProtKB-KW"/>
</dbReference>
<feature type="compositionally biased region" description="Acidic residues" evidence="18">
    <location>
        <begin position="1"/>
        <end position="14"/>
    </location>
</feature>
<dbReference type="Gene3D" id="3.90.190.20">
    <property type="entry name" value="Mur ligase, C-terminal domain"/>
    <property type="match status" value="1"/>
</dbReference>
<evidence type="ECO:0000256" key="5">
    <source>
        <dbReference type="ARBA" id="ARBA00011245"/>
    </source>
</evidence>
<evidence type="ECO:0000256" key="1">
    <source>
        <dbReference type="ARBA" id="ARBA00001946"/>
    </source>
</evidence>
<evidence type="ECO:0000256" key="2">
    <source>
        <dbReference type="ARBA" id="ARBA00004799"/>
    </source>
</evidence>
<feature type="domain" description="Mur ligase central" evidence="20">
    <location>
        <begin position="185"/>
        <end position="336"/>
    </location>
</feature>
<dbReference type="InterPro" id="IPR036615">
    <property type="entry name" value="Mur_ligase_C_dom_sf"/>
</dbReference>
<dbReference type="GO" id="GO:0008841">
    <property type="term" value="F:dihydrofolate synthase activity"/>
    <property type="evidence" value="ECO:0007669"/>
    <property type="project" value="UniProtKB-EC"/>
</dbReference>
<dbReference type="STRING" id="526226.Gbro_2054"/>
<evidence type="ECO:0000256" key="17">
    <source>
        <dbReference type="ARBA" id="ARBA00049161"/>
    </source>
</evidence>
<dbReference type="KEGG" id="gbr:Gbro_2054"/>
<dbReference type="GO" id="GO:0005737">
    <property type="term" value="C:cytoplasm"/>
    <property type="evidence" value="ECO:0007669"/>
    <property type="project" value="TreeGrafter"/>
</dbReference>
<keyword evidence="11" id="KW-0547">Nucleotide-binding</keyword>
<dbReference type="Proteomes" id="UP000001219">
    <property type="component" value="Chromosome"/>
</dbReference>
<evidence type="ECO:0000256" key="13">
    <source>
        <dbReference type="ARBA" id="ARBA00022842"/>
    </source>
</evidence>
<feature type="region of interest" description="Disordered" evidence="18">
    <location>
        <begin position="1"/>
        <end position="38"/>
    </location>
</feature>